<dbReference type="GO" id="GO:0008203">
    <property type="term" value="P:cholesterol metabolic process"/>
    <property type="evidence" value="ECO:0007669"/>
    <property type="project" value="TreeGrafter"/>
</dbReference>
<evidence type="ECO:0000256" key="7">
    <source>
        <dbReference type="ARBA" id="ARBA00023136"/>
    </source>
</evidence>
<evidence type="ECO:0000256" key="3">
    <source>
        <dbReference type="ARBA" id="ARBA00022679"/>
    </source>
</evidence>
<dbReference type="Pfam" id="PF03062">
    <property type="entry name" value="MBOAT"/>
    <property type="match status" value="1"/>
</dbReference>
<dbReference type="InterPro" id="IPR014371">
    <property type="entry name" value="Oat_ACAT_DAG_ARE"/>
</dbReference>
<dbReference type="EMBL" id="CAJOBI010085118">
    <property type="protein sequence ID" value="CAF4515426.1"/>
    <property type="molecule type" value="Genomic_DNA"/>
</dbReference>
<feature type="chain" id="PRO_5035734477" evidence="9">
    <location>
        <begin position="17"/>
        <end position="50"/>
    </location>
</feature>
<comment type="caution">
    <text evidence="10">The sequence shown here is derived from an EMBL/GenBank/DDBJ whole genome shotgun (WGS) entry which is preliminary data.</text>
</comment>
<evidence type="ECO:0000256" key="5">
    <source>
        <dbReference type="ARBA" id="ARBA00022824"/>
    </source>
</evidence>
<protein>
    <submittedName>
        <fullName evidence="10">Uncharacterized protein</fullName>
    </submittedName>
</protein>
<keyword evidence="6" id="KW-1133">Transmembrane helix</keyword>
<sequence>VLVFYGFLHCWLNAFAEMLRFADREFYSDWWTATSWSSYYRTWNIVIRST</sequence>
<dbReference type="Proteomes" id="UP000676336">
    <property type="component" value="Unassembled WGS sequence"/>
</dbReference>
<keyword evidence="3" id="KW-0808">Transferase</keyword>
<keyword evidence="7" id="KW-0472">Membrane</keyword>
<evidence type="ECO:0000256" key="9">
    <source>
        <dbReference type="SAM" id="SignalP"/>
    </source>
</evidence>
<dbReference type="GO" id="GO:0033344">
    <property type="term" value="P:cholesterol efflux"/>
    <property type="evidence" value="ECO:0007669"/>
    <property type="project" value="TreeGrafter"/>
</dbReference>
<reference evidence="10" key="1">
    <citation type="submission" date="2021-02" db="EMBL/GenBank/DDBJ databases">
        <authorList>
            <person name="Nowell W R."/>
        </authorList>
    </citation>
    <scope>NUCLEOTIDE SEQUENCE</scope>
</reference>
<keyword evidence="9" id="KW-0732">Signal</keyword>
<proteinExistence type="inferred from homology"/>
<dbReference type="PANTHER" id="PTHR10408">
    <property type="entry name" value="STEROL O-ACYLTRANSFERASE"/>
    <property type="match status" value="1"/>
</dbReference>
<dbReference type="GO" id="GO:0005789">
    <property type="term" value="C:endoplasmic reticulum membrane"/>
    <property type="evidence" value="ECO:0007669"/>
    <property type="project" value="UniProtKB-SubCell"/>
</dbReference>
<evidence type="ECO:0000256" key="2">
    <source>
        <dbReference type="ARBA" id="ARBA00009010"/>
    </source>
</evidence>
<dbReference type="PANTHER" id="PTHR10408:SF8">
    <property type="entry name" value="O-ACYLTRANSFERASE"/>
    <property type="match status" value="1"/>
</dbReference>
<accession>A0A8S2XUE6</accession>
<organism evidence="10 11">
    <name type="scientific">Rotaria magnacalcarata</name>
    <dbReference type="NCBI Taxonomy" id="392030"/>
    <lineage>
        <taxon>Eukaryota</taxon>
        <taxon>Metazoa</taxon>
        <taxon>Spiralia</taxon>
        <taxon>Gnathifera</taxon>
        <taxon>Rotifera</taxon>
        <taxon>Eurotatoria</taxon>
        <taxon>Bdelloidea</taxon>
        <taxon>Philodinida</taxon>
        <taxon>Philodinidae</taxon>
        <taxon>Rotaria</taxon>
    </lineage>
</organism>
<name>A0A8S2XUE6_9BILA</name>
<evidence type="ECO:0000256" key="4">
    <source>
        <dbReference type="ARBA" id="ARBA00022692"/>
    </source>
</evidence>
<evidence type="ECO:0000256" key="1">
    <source>
        <dbReference type="ARBA" id="ARBA00004477"/>
    </source>
</evidence>
<feature type="non-terminal residue" evidence="10">
    <location>
        <position position="1"/>
    </location>
</feature>
<feature type="signal peptide" evidence="9">
    <location>
        <begin position="1"/>
        <end position="16"/>
    </location>
</feature>
<evidence type="ECO:0000256" key="8">
    <source>
        <dbReference type="ARBA" id="ARBA00023315"/>
    </source>
</evidence>
<evidence type="ECO:0000313" key="10">
    <source>
        <dbReference type="EMBL" id="CAF4515426.1"/>
    </source>
</evidence>
<keyword evidence="4" id="KW-0812">Transmembrane</keyword>
<dbReference type="GO" id="GO:0015485">
    <property type="term" value="F:cholesterol binding"/>
    <property type="evidence" value="ECO:0007669"/>
    <property type="project" value="TreeGrafter"/>
</dbReference>
<dbReference type="AlphaFoldDB" id="A0A8S2XUE6"/>
<comment type="subcellular location">
    <subcellularLocation>
        <location evidence="1">Endoplasmic reticulum membrane</location>
        <topology evidence="1">Multi-pass membrane protein</topology>
    </subcellularLocation>
</comment>
<gene>
    <name evidence="10" type="ORF">SMN809_LOCUS35561</name>
</gene>
<evidence type="ECO:0000256" key="6">
    <source>
        <dbReference type="ARBA" id="ARBA00022989"/>
    </source>
</evidence>
<evidence type="ECO:0000313" key="11">
    <source>
        <dbReference type="Proteomes" id="UP000676336"/>
    </source>
</evidence>
<keyword evidence="8" id="KW-0012">Acyltransferase</keyword>
<dbReference type="GO" id="GO:0000062">
    <property type="term" value="F:fatty-acyl-CoA binding"/>
    <property type="evidence" value="ECO:0007669"/>
    <property type="project" value="TreeGrafter"/>
</dbReference>
<dbReference type="GO" id="GO:0034736">
    <property type="term" value="F:cholesterol O-acyltransferase activity"/>
    <property type="evidence" value="ECO:0007669"/>
    <property type="project" value="TreeGrafter"/>
</dbReference>
<keyword evidence="5" id="KW-0256">Endoplasmic reticulum</keyword>
<comment type="similarity">
    <text evidence="2">Belongs to the membrane-bound acyltransferase family. Sterol o-acyltransferase subfamily.</text>
</comment>
<dbReference type="InterPro" id="IPR004299">
    <property type="entry name" value="MBOAT_fam"/>
</dbReference>